<name>G2YZ92_BOTF4</name>
<dbReference type="EMBL" id="FQ790362">
    <property type="protein sequence ID" value="CCD56940.1"/>
    <property type="molecule type" value="Genomic_DNA"/>
</dbReference>
<evidence type="ECO:0000313" key="1">
    <source>
        <dbReference type="EMBL" id="CCD56940.1"/>
    </source>
</evidence>
<dbReference type="AlphaFoldDB" id="G2YZ92"/>
<dbReference type="InParanoid" id="G2YZ92"/>
<dbReference type="HOGENOM" id="CLU_2359472_0_0_1"/>
<reference evidence="2" key="1">
    <citation type="journal article" date="2011" name="PLoS Genet.">
        <title>Genomic analysis of the necrotrophic fungal pathogens Sclerotinia sclerotiorum and Botrytis cinerea.</title>
        <authorList>
            <person name="Amselem J."/>
            <person name="Cuomo C.A."/>
            <person name="van Kan J.A."/>
            <person name="Viaud M."/>
            <person name="Benito E.P."/>
            <person name="Couloux A."/>
            <person name="Coutinho P.M."/>
            <person name="de Vries R.P."/>
            <person name="Dyer P.S."/>
            <person name="Fillinger S."/>
            <person name="Fournier E."/>
            <person name="Gout L."/>
            <person name="Hahn M."/>
            <person name="Kohn L."/>
            <person name="Lapalu N."/>
            <person name="Plummer K.M."/>
            <person name="Pradier J.M."/>
            <person name="Quevillon E."/>
            <person name="Sharon A."/>
            <person name="Simon A."/>
            <person name="ten Have A."/>
            <person name="Tudzynski B."/>
            <person name="Tudzynski P."/>
            <person name="Wincker P."/>
            <person name="Andrew M."/>
            <person name="Anthouard V."/>
            <person name="Beever R.E."/>
            <person name="Beffa R."/>
            <person name="Benoit I."/>
            <person name="Bouzid O."/>
            <person name="Brault B."/>
            <person name="Chen Z."/>
            <person name="Choquer M."/>
            <person name="Collemare J."/>
            <person name="Cotton P."/>
            <person name="Danchin E.G."/>
            <person name="Da Silva C."/>
            <person name="Gautier A."/>
            <person name="Giraud C."/>
            <person name="Giraud T."/>
            <person name="Gonzalez C."/>
            <person name="Grossetete S."/>
            <person name="Guldener U."/>
            <person name="Henrissat B."/>
            <person name="Howlett B.J."/>
            <person name="Kodira C."/>
            <person name="Kretschmer M."/>
            <person name="Lappartient A."/>
            <person name="Leroch M."/>
            <person name="Levis C."/>
            <person name="Mauceli E."/>
            <person name="Neuveglise C."/>
            <person name="Oeser B."/>
            <person name="Pearson M."/>
            <person name="Poulain J."/>
            <person name="Poussereau N."/>
            <person name="Quesneville H."/>
            <person name="Rascle C."/>
            <person name="Schumacher J."/>
            <person name="Segurens B."/>
            <person name="Sexton A."/>
            <person name="Silva E."/>
            <person name="Sirven C."/>
            <person name="Soanes D.M."/>
            <person name="Talbot N.J."/>
            <person name="Templeton M."/>
            <person name="Yandava C."/>
            <person name="Yarden O."/>
            <person name="Zeng Q."/>
            <person name="Rollins J.A."/>
            <person name="Lebrun M.H."/>
            <person name="Dickman M."/>
        </authorList>
    </citation>
    <scope>NUCLEOTIDE SEQUENCE [LARGE SCALE GENOMIC DNA]</scope>
    <source>
        <strain evidence="2">T4</strain>
    </source>
</reference>
<sequence>MQPFQGLKRSDVNPYFGLSASGCNGLCFFPPAAPTPRSLDAMSRDYTRGSGASSISIRVLLTIPLGAIIIQDYANPTIHSEVEKGGRYAAVGNSPQ</sequence>
<accession>G2YZ92</accession>
<dbReference type="Proteomes" id="UP000008177">
    <property type="component" value="Unplaced contigs"/>
</dbReference>
<protein>
    <submittedName>
        <fullName evidence="1">Uncharacterized protein</fullName>
    </submittedName>
</protein>
<gene>
    <name evidence="1" type="ORF">BofuT4_uP142020.1</name>
</gene>
<proteinExistence type="predicted"/>
<evidence type="ECO:0000313" key="2">
    <source>
        <dbReference type="Proteomes" id="UP000008177"/>
    </source>
</evidence>
<organism evidence="1 2">
    <name type="scientific">Botryotinia fuckeliana (strain T4)</name>
    <name type="common">Noble rot fungus</name>
    <name type="synonym">Botrytis cinerea</name>
    <dbReference type="NCBI Taxonomy" id="999810"/>
    <lineage>
        <taxon>Eukaryota</taxon>
        <taxon>Fungi</taxon>
        <taxon>Dikarya</taxon>
        <taxon>Ascomycota</taxon>
        <taxon>Pezizomycotina</taxon>
        <taxon>Leotiomycetes</taxon>
        <taxon>Helotiales</taxon>
        <taxon>Sclerotiniaceae</taxon>
        <taxon>Botrytis</taxon>
    </lineage>
</organism>